<evidence type="ECO:0000256" key="6">
    <source>
        <dbReference type="ARBA" id="ARBA00048707"/>
    </source>
</evidence>
<sequence>MAEAVLPPLPCLIVGLGNPGNKYAGTRHNIGFELVDRLSKIWNLPLKEERRFQGEYGAGLGPTRQKVYLLKPLTYMNRSGQSMRAVLDWLKLEPSQVLVIYDDMDLPVGRLRLRLSGSAGGHNGMKSAISHLGIQEFPRLRIGIGAGNRVGDDDNAVIAHVLGNFSKAERATMDAVVDTALRTIEKALTDGVEKSMSIYNNVDHSGT</sequence>
<dbReference type="Pfam" id="PF01195">
    <property type="entry name" value="Pept_tRNA_hydro"/>
    <property type="match status" value="1"/>
</dbReference>
<dbReference type="InterPro" id="IPR001328">
    <property type="entry name" value="Pept_tRNA_hydro"/>
</dbReference>
<dbReference type="Proteomes" id="UP000249081">
    <property type="component" value="Unassembled WGS sequence"/>
</dbReference>
<evidence type="ECO:0000256" key="1">
    <source>
        <dbReference type="ARBA" id="ARBA00013260"/>
    </source>
</evidence>
<evidence type="ECO:0000313" key="11">
    <source>
        <dbReference type="EMBL" id="PZO42592.1"/>
    </source>
</evidence>
<keyword evidence="2 8" id="KW-0820">tRNA-binding</keyword>
<comment type="similarity">
    <text evidence="5 8 10">Belongs to the PTH family.</text>
</comment>
<comment type="subunit">
    <text evidence="8">Monomer.</text>
</comment>
<dbReference type="EC" id="3.1.1.29" evidence="1 8"/>
<evidence type="ECO:0000313" key="12">
    <source>
        <dbReference type="Proteomes" id="UP000249081"/>
    </source>
</evidence>
<evidence type="ECO:0000256" key="2">
    <source>
        <dbReference type="ARBA" id="ARBA00022555"/>
    </source>
</evidence>
<comment type="catalytic activity">
    <reaction evidence="6 8 9">
        <text>an N-acyl-L-alpha-aminoacyl-tRNA + H2O = an N-acyl-L-amino acid + a tRNA + H(+)</text>
        <dbReference type="Rhea" id="RHEA:54448"/>
        <dbReference type="Rhea" id="RHEA-COMP:10123"/>
        <dbReference type="Rhea" id="RHEA-COMP:13883"/>
        <dbReference type="ChEBI" id="CHEBI:15377"/>
        <dbReference type="ChEBI" id="CHEBI:15378"/>
        <dbReference type="ChEBI" id="CHEBI:59874"/>
        <dbReference type="ChEBI" id="CHEBI:78442"/>
        <dbReference type="ChEBI" id="CHEBI:138191"/>
        <dbReference type="EC" id="3.1.1.29"/>
    </reaction>
</comment>
<feature type="binding site" evidence="8">
    <location>
        <position position="75"/>
    </location>
    <ligand>
        <name>tRNA</name>
        <dbReference type="ChEBI" id="CHEBI:17843"/>
    </ligand>
</feature>
<evidence type="ECO:0000256" key="8">
    <source>
        <dbReference type="HAMAP-Rule" id="MF_00083"/>
    </source>
</evidence>
<dbReference type="FunFam" id="3.40.50.1470:FF:000001">
    <property type="entry name" value="Peptidyl-tRNA hydrolase"/>
    <property type="match status" value="1"/>
</dbReference>
<feature type="site" description="Discriminates between blocked and unblocked aminoacyl-tRNA" evidence="8">
    <location>
        <position position="18"/>
    </location>
</feature>
<dbReference type="InterPro" id="IPR036416">
    <property type="entry name" value="Pept_tRNA_hydro_sf"/>
</dbReference>
<dbReference type="AlphaFoldDB" id="A0A2W4WDM3"/>
<dbReference type="PROSITE" id="PS01195">
    <property type="entry name" value="PEPT_TRNA_HYDROL_1"/>
    <property type="match status" value="1"/>
</dbReference>
<dbReference type="GO" id="GO:0004045">
    <property type="term" value="F:peptidyl-tRNA hydrolase activity"/>
    <property type="evidence" value="ECO:0007669"/>
    <property type="project" value="UniProtKB-UniRule"/>
</dbReference>
<dbReference type="NCBIfam" id="TIGR00447">
    <property type="entry name" value="pth"/>
    <property type="match status" value="1"/>
</dbReference>
<evidence type="ECO:0000256" key="5">
    <source>
        <dbReference type="ARBA" id="ARBA00038063"/>
    </source>
</evidence>
<evidence type="ECO:0000256" key="4">
    <source>
        <dbReference type="ARBA" id="ARBA00022884"/>
    </source>
</evidence>
<feature type="binding site" evidence="8">
    <location>
        <position position="77"/>
    </location>
    <ligand>
        <name>tRNA</name>
        <dbReference type="ChEBI" id="CHEBI:17843"/>
    </ligand>
</feature>
<feature type="active site" description="Proton acceptor" evidence="8">
    <location>
        <position position="28"/>
    </location>
</feature>
<feature type="binding site" evidence="8">
    <location>
        <position position="23"/>
    </location>
    <ligand>
        <name>tRNA</name>
        <dbReference type="ChEBI" id="CHEBI:17843"/>
    </ligand>
</feature>
<evidence type="ECO:0000256" key="7">
    <source>
        <dbReference type="ARBA" id="ARBA00050038"/>
    </source>
</evidence>
<dbReference type="EMBL" id="QBMN01000044">
    <property type="protein sequence ID" value="PZO42592.1"/>
    <property type="molecule type" value="Genomic_DNA"/>
</dbReference>
<protein>
    <recommendedName>
        <fullName evidence="7 8">Peptidyl-tRNA hydrolase</fullName>
        <shortName evidence="8">Pth</shortName>
        <ecNumber evidence="1 8">3.1.1.29</ecNumber>
    </recommendedName>
</protein>
<comment type="function">
    <text evidence="8">Hydrolyzes ribosome-free peptidyl-tRNAs (with 1 or more amino acids incorporated), which drop off the ribosome during protein synthesis, or as a result of ribosome stalling.</text>
</comment>
<feature type="site" description="Stabilizes the basic form of H active site to accept a proton" evidence="8">
    <location>
        <position position="102"/>
    </location>
</feature>
<reference evidence="11 12" key="2">
    <citation type="submission" date="2018-06" db="EMBL/GenBank/DDBJ databases">
        <title>Metagenomic assembly of (sub)arctic Cyanobacteria and their associated microbiome from non-axenic cultures.</title>
        <authorList>
            <person name="Baurain D."/>
        </authorList>
    </citation>
    <scope>NUCLEOTIDE SEQUENCE [LARGE SCALE GENOMIC DNA]</scope>
    <source>
        <strain evidence="11">ULC041bin1</strain>
    </source>
</reference>
<keyword evidence="3 8" id="KW-0378">Hydrolase</keyword>
<dbReference type="HAMAP" id="MF_00083">
    <property type="entry name" value="Pept_tRNA_hydro_bact"/>
    <property type="match status" value="1"/>
</dbReference>
<reference evidence="12" key="1">
    <citation type="submission" date="2018-04" db="EMBL/GenBank/DDBJ databases">
        <authorList>
            <person name="Cornet L."/>
        </authorList>
    </citation>
    <scope>NUCLEOTIDE SEQUENCE [LARGE SCALE GENOMIC DNA]</scope>
</reference>
<comment type="function">
    <text evidence="8">Catalyzes the release of premature peptidyl moieties from peptidyl-tRNA molecules trapped in stalled 50S ribosomal subunits, and thus maintains levels of free tRNAs and 50S ribosomes.</text>
</comment>
<dbReference type="PANTHER" id="PTHR17224">
    <property type="entry name" value="PEPTIDYL-TRNA HYDROLASE"/>
    <property type="match status" value="1"/>
</dbReference>
<keyword evidence="4 8" id="KW-0694">RNA-binding</keyword>
<accession>A0A2W4WDM3</accession>
<evidence type="ECO:0000256" key="10">
    <source>
        <dbReference type="RuleBase" id="RU004320"/>
    </source>
</evidence>
<evidence type="ECO:0000256" key="9">
    <source>
        <dbReference type="RuleBase" id="RU000673"/>
    </source>
</evidence>
<name>A0A2W4WDM3_9CYAN</name>
<dbReference type="GO" id="GO:0000049">
    <property type="term" value="F:tRNA binding"/>
    <property type="evidence" value="ECO:0007669"/>
    <property type="project" value="UniProtKB-UniRule"/>
</dbReference>
<comment type="subcellular location">
    <subcellularLocation>
        <location evidence="8">Cytoplasm</location>
    </subcellularLocation>
</comment>
<dbReference type="CDD" id="cd00462">
    <property type="entry name" value="PTH"/>
    <property type="match status" value="1"/>
</dbReference>
<proteinExistence type="inferred from homology"/>
<feature type="binding site" evidence="8">
    <location>
        <position position="123"/>
    </location>
    <ligand>
        <name>tRNA</name>
        <dbReference type="ChEBI" id="CHEBI:17843"/>
    </ligand>
</feature>
<evidence type="ECO:0000256" key="3">
    <source>
        <dbReference type="ARBA" id="ARBA00022801"/>
    </source>
</evidence>
<dbReference type="GO" id="GO:0006515">
    <property type="term" value="P:protein quality control for misfolded or incompletely synthesized proteins"/>
    <property type="evidence" value="ECO:0007669"/>
    <property type="project" value="UniProtKB-UniRule"/>
</dbReference>
<dbReference type="Gene3D" id="3.40.50.1470">
    <property type="entry name" value="Peptidyl-tRNA hydrolase"/>
    <property type="match status" value="1"/>
</dbReference>
<gene>
    <name evidence="8" type="primary">pth</name>
    <name evidence="11" type="ORF">DCF17_08185</name>
</gene>
<organism evidence="11 12">
    <name type="scientific">Shackletoniella antarctica</name>
    <dbReference type="NCBI Taxonomy" id="268115"/>
    <lineage>
        <taxon>Bacteria</taxon>
        <taxon>Bacillati</taxon>
        <taxon>Cyanobacteriota</taxon>
        <taxon>Cyanophyceae</taxon>
        <taxon>Oculatellales</taxon>
        <taxon>Oculatellaceae</taxon>
        <taxon>Shackletoniella</taxon>
    </lineage>
</organism>
<dbReference type="GO" id="GO:0005737">
    <property type="term" value="C:cytoplasm"/>
    <property type="evidence" value="ECO:0007669"/>
    <property type="project" value="UniProtKB-SubCell"/>
</dbReference>
<dbReference type="PANTHER" id="PTHR17224:SF1">
    <property type="entry name" value="PEPTIDYL-TRNA HYDROLASE"/>
    <property type="match status" value="1"/>
</dbReference>
<comment type="caution">
    <text evidence="11">The sequence shown here is derived from an EMBL/GenBank/DDBJ whole genome shotgun (WGS) entry which is preliminary data.</text>
</comment>
<dbReference type="InterPro" id="IPR018171">
    <property type="entry name" value="Pept_tRNA_hydro_CS"/>
</dbReference>
<dbReference type="SUPFAM" id="SSF53178">
    <property type="entry name" value="Peptidyl-tRNA hydrolase-like"/>
    <property type="match status" value="1"/>
</dbReference>
<keyword evidence="8" id="KW-0963">Cytoplasm</keyword>
<dbReference type="GO" id="GO:0072344">
    <property type="term" value="P:rescue of stalled ribosome"/>
    <property type="evidence" value="ECO:0007669"/>
    <property type="project" value="UniProtKB-UniRule"/>
</dbReference>